<dbReference type="GO" id="GO:0006749">
    <property type="term" value="P:glutathione metabolic process"/>
    <property type="evidence" value="ECO:0007669"/>
    <property type="project" value="InterPro"/>
</dbReference>
<dbReference type="AlphaFoldDB" id="A0A1M5NUT7"/>
<feature type="domain" description="Metallo-beta-lactamase" evidence="2">
    <location>
        <begin position="156"/>
        <end position="345"/>
    </location>
</feature>
<evidence type="ECO:0000313" key="4">
    <source>
        <dbReference type="Proteomes" id="UP000190675"/>
    </source>
</evidence>
<gene>
    <name evidence="3" type="ORF">SAMN05444169_4856</name>
</gene>
<dbReference type="SMART" id="SM00849">
    <property type="entry name" value="Lactamase_B"/>
    <property type="match status" value="1"/>
</dbReference>
<dbReference type="GO" id="GO:0046872">
    <property type="term" value="F:metal ion binding"/>
    <property type="evidence" value="ECO:0007669"/>
    <property type="project" value="UniProtKB-KW"/>
</dbReference>
<evidence type="ECO:0000313" key="3">
    <source>
        <dbReference type="EMBL" id="SHG93267.1"/>
    </source>
</evidence>
<dbReference type="GO" id="GO:0050313">
    <property type="term" value="F:sulfur dioxygenase activity"/>
    <property type="evidence" value="ECO:0007669"/>
    <property type="project" value="InterPro"/>
</dbReference>
<dbReference type="InterPro" id="IPR051682">
    <property type="entry name" value="Mito_Persulfide_Diox"/>
</dbReference>
<dbReference type="InterPro" id="IPR005939">
    <property type="entry name" value="BLH_phosphatase-like"/>
</dbReference>
<organism evidence="3 4">
    <name type="scientific">Bradyrhizobium erythrophlei</name>
    <dbReference type="NCBI Taxonomy" id="1437360"/>
    <lineage>
        <taxon>Bacteria</taxon>
        <taxon>Pseudomonadati</taxon>
        <taxon>Pseudomonadota</taxon>
        <taxon>Alphaproteobacteria</taxon>
        <taxon>Hyphomicrobiales</taxon>
        <taxon>Nitrobacteraceae</taxon>
        <taxon>Bradyrhizobium</taxon>
    </lineage>
</organism>
<accession>A0A1M5NUT7</accession>
<dbReference type="OrthoDB" id="9784009at2"/>
<dbReference type="CDD" id="cd14503">
    <property type="entry name" value="PTP-bact"/>
    <property type="match status" value="1"/>
</dbReference>
<dbReference type="InterPro" id="IPR044528">
    <property type="entry name" value="POD-like_MBL-fold"/>
</dbReference>
<dbReference type="EMBL" id="LT670818">
    <property type="protein sequence ID" value="SHG93267.1"/>
    <property type="molecule type" value="Genomic_DNA"/>
</dbReference>
<dbReference type="SUPFAM" id="SSF56281">
    <property type="entry name" value="Metallo-hydrolase/oxidoreductase"/>
    <property type="match status" value="1"/>
</dbReference>
<dbReference type="RefSeq" id="WP_079568121.1">
    <property type="nucleotide sequence ID" value="NZ_LT670818.1"/>
</dbReference>
<dbReference type="PANTHER" id="PTHR43084:SF1">
    <property type="entry name" value="PERSULFIDE DIOXYGENASE ETHE1, MITOCHONDRIAL"/>
    <property type="match status" value="1"/>
</dbReference>
<protein>
    <submittedName>
        <fullName evidence="3">TIGR01244 family protein</fullName>
    </submittedName>
</protein>
<dbReference type="InterPro" id="IPR029021">
    <property type="entry name" value="Prot-tyrosine_phosphatase-like"/>
</dbReference>
<evidence type="ECO:0000256" key="1">
    <source>
        <dbReference type="ARBA" id="ARBA00022723"/>
    </source>
</evidence>
<name>A0A1M5NUT7_9BRAD</name>
<dbReference type="PANTHER" id="PTHR43084">
    <property type="entry name" value="PERSULFIDE DIOXYGENASE ETHE1"/>
    <property type="match status" value="1"/>
</dbReference>
<reference evidence="3 4" key="1">
    <citation type="submission" date="2016-11" db="EMBL/GenBank/DDBJ databases">
        <authorList>
            <person name="Jaros S."/>
            <person name="Januszkiewicz K."/>
            <person name="Wedrychowicz H."/>
        </authorList>
    </citation>
    <scope>NUCLEOTIDE SEQUENCE [LARGE SCALE GENOMIC DNA]</scope>
    <source>
        <strain evidence="3 4">GAS242</strain>
    </source>
</reference>
<dbReference type="GO" id="GO:0070813">
    <property type="term" value="P:hydrogen sulfide metabolic process"/>
    <property type="evidence" value="ECO:0007669"/>
    <property type="project" value="TreeGrafter"/>
</dbReference>
<keyword evidence="1" id="KW-0479">Metal-binding</keyword>
<evidence type="ECO:0000259" key="2">
    <source>
        <dbReference type="SMART" id="SM00849"/>
    </source>
</evidence>
<dbReference type="SUPFAM" id="SSF52799">
    <property type="entry name" value="(Phosphotyrosine protein) phosphatases II"/>
    <property type="match status" value="1"/>
</dbReference>
<dbReference type="CDD" id="cd07724">
    <property type="entry name" value="POD-like_MBL-fold"/>
    <property type="match status" value="1"/>
</dbReference>
<dbReference type="InterPro" id="IPR001279">
    <property type="entry name" value="Metallo-B-lactamas"/>
</dbReference>
<sequence>MSLVRISENLAVAEQPSPGAFRQFKEDGFTAVINNHPNGEEPHQPGSAAEKCAAEDAGLGYRFIPVTSPQITEADVRAFQKAVADSPGPVLAHCGSGTRSLTLYAIGEVLDRRMNPKDIRPFGERFGFDLTVAEQWIARRGKQRPTVKGFFDPRTSSVQYVVSDLATAKCAIIDPVLDFNERSGGTATWSADAILAYVAEQELTVGWILDTHIHADHFSAAPYLQRKTGAPMAIGDHVRDVQQLWATIYNWPSVSSEGPFWDHLFADGERFEIGSLAAQVVFSPGHTLASITYLIGDAAFVHDTLFMPDSGTARTDFPGGDAKQLWKSIQVILALPDETRVFTGHDYQPGGRHPRWESTVAEQKRSNTHIADKTEDRFVDLRQERDRTLPMPKLILPALQVNIRGGRLPTPEDNGRSYLKIPLDVLPGAVW</sequence>
<dbReference type="InterPro" id="IPR053449">
    <property type="entry name" value="MBL-like_hydrolase"/>
</dbReference>
<dbReference type="Pfam" id="PF00753">
    <property type="entry name" value="Lactamase_B"/>
    <property type="match status" value="1"/>
</dbReference>
<dbReference type="GO" id="GO:0016787">
    <property type="term" value="F:hydrolase activity"/>
    <property type="evidence" value="ECO:0007669"/>
    <property type="project" value="InterPro"/>
</dbReference>
<dbReference type="InterPro" id="IPR036866">
    <property type="entry name" value="RibonucZ/Hydroxyglut_hydro"/>
</dbReference>
<dbReference type="NCBIfam" id="NF040641">
    <property type="entry name" value="bifunc_ST_SDO"/>
    <property type="match status" value="1"/>
</dbReference>
<dbReference type="Gene3D" id="3.90.190.10">
    <property type="entry name" value="Protein tyrosine phosphatase superfamily"/>
    <property type="match status" value="1"/>
</dbReference>
<dbReference type="Proteomes" id="UP000190675">
    <property type="component" value="Chromosome I"/>
</dbReference>
<dbReference type="Pfam" id="PF04273">
    <property type="entry name" value="BLH_phosphatase"/>
    <property type="match status" value="1"/>
</dbReference>
<proteinExistence type="predicted"/>
<dbReference type="Gene3D" id="3.60.15.10">
    <property type="entry name" value="Ribonuclease Z/Hydroxyacylglutathione hydrolase-like"/>
    <property type="match status" value="1"/>
</dbReference>